<dbReference type="EMBL" id="CM056742">
    <property type="protein sequence ID" value="KAJ8676035.1"/>
    <property type="molecule type" value="Genomic_DNA"/>
</dbReference>
<evidence type="ECO:0000313" key="1">
    <source>
        <dbReference type="EMBL" id="KAJ8676035.1"/>
    </source>
</evidence>
<dbReference type="Proteomes" id="UP001239111">
    <property type="component" value="Chromosome 2"/>
</dbReference>
<proteinExistence type="predicted"/>
<keyword evidence="2" id="KW-1185">Reference proteome</keyword>
<name>A0ACC2P2N7_9HYME</name>
<accession>A0ACC2P2N7</accession>
<sequence>MPDPEEHTPRLRSGKQFAPKKTLFNSPPPNKDSENIFDILESIPESLDENDGVISNLFSITMPNDDESNEKSNNEVIEEQILKKVTEQVTVKIDELSNGIIAKMTELFKSHQTSTEVQTSAQITQALENLAASGEILNPIDAQIQNHADQIDANQAPPTDPASQNSSRNGQQLGEPVSFPIEYKQMTVVPRSLNSLDKGLFTFGMKKDSPFAWFFAYINATGLPTFEDTFWNSESTMMYSNSQNLYGLCAVMDDEDFYIVKDLFCVQYDWKINEFSPCILSLDDSSGDEKANGVTSIANYDIDTYILFSLNCDKNHPKECKSAGALKASSGEFRRVVKNNSNLRSFEMPRFLPYGSYNCSIW</sequence>
<comment type="caution">
    <text evidence="1">The sequence shown here is derived from an EMBL/GenBank/DDBJ whole genome shotgun (WGS) entry which is preliminary data.</text>
</comment>
<organism evidence="1 2">
    <name type="scientific">Eretmocerus hayati</name>
    <dbReference type="NCBI Taxonomy" id="131215"/>
    <lineage>
        <taxon>Eukaryota</taxon>
        <taxon>Metazoa</taxon>
        <taxon>Ecdysozoa</taxon>
        <taxon>Arthropoda</taxon>
        <taxon>Hexapoda</taxon>
        <taxon>Insecta</taxon>
        <taxon>Pterygota</taxon>
        <taxon>Neoptera</taxon>
        <taxon>Endopterygota</taxon>
        <taxon>Hymenoptera</taxon>
        <taxon>Apocrita</taxon>
        <taxon>Proctotrupomorpha</taxon>
        <taxon>Chalcidoidea</taxon>
        <taxon>Aphelinidae</taxon>
        <taxon>Aphelininae</taxon>
        <taxon>Eretmocerus</taxon>
    </lineage>
</organism>
<protein>
    <submittedName>
        <fullName evidence="1">Uncharacterized protein</fullName>
    </submittedName>
</protein>
<gene>
    <name evidence="1" type="ORF">QAD02_011821</name>
</gene>
<reference evidence="1" key="1">
    <citation type="submission" date="2023-04" db="EMBL/GenBank/DDBJ databases">
        <title>A chromosome-level genome assembly of the parasitoid wasp Eretmocerus hayati.</title>
        <authorList>
            <person name="Zhong Y."/>
            <person name="Liu S."/>
            <person name="Liu Y."/>
        </authorList>
    </citation>
    <scope>NUCLEOTIDE SEQUENCE</scope>
    <source>
        <strain evidence="1">ZJU_SS_LIU_2023</strain>
    </source>
</reference>
<evidence type="ECO:0000313" key="2">
    <source>
        <dbReference type="Proteomes" id="UP001239111"/>
    </source>
</evidence>